<dbReference type="InterPro" id="IPR002646">
    <property type="entry name" value="PolA_pol_head_dom"/>
</dbReference>
<keyword evidence="6" id="KW-0548">Nucleotidyltransferase</keyword>
<dbReference type="CDD" id="cd05398">
    <property type="entry name" value="NT_ClassII-CCAase"/>
    <property type="match status" value="1"/>
</dbReference>
<dbReference type="SUPFAM" id="SSF81891">
    <property type="entry name" value="Poly A polymerase C-terminal region-like"/>
    <property type="match status" value="1"/>
</dbReference>
<evidence type="ECO:0000313" key="7">
    <source>
        <dbReference type="Proteomes" id="UP001182556"/>
    </source>
</evidence>
<dbReference type="GO" id="GO:0001680">
    <property type="term" value="P:tRNA 3'-terminal CCA addition"/>
    <property type="evidence" value="ECO:0007669"/>
    <property type="project" value="TreeGrafter"/>
</dbReference>
<dbReference type="Gene3D" id="1.10.3090.10">
    <property type="entry name" value="cca-adding enzyme, domain 2"/>
    <property type="match status" value="1"/>
</dbReference>
<dbReference type="Pfam" id="PF01743">
    <property type="entry name" value="PolyA_pol"/>
    <property type="match status" value="1"/>
</dbReference>
<dbReference type="FunFam" id="3.30.460.10:FF:000019">
    <property type="entry name" value="tRNA nucleotidyltransferase cca2"/>
    <property type="match status" value="1"/>
</dbReference>
<dbReference type="AlphaFoldDB" id="A0AAD9FRR4"/>
<dbReference type="EMBL" id="JAODAN010000004">
    <property type="protein sequence ID" value="KAK1925034.1"/>
    <property type="molecule type" value="Genomic_DNA"/>
</dbReference>
<comment type="similarity">
    <text evidence="1 4">Belongs to the tRNA nucleotidyltransferase/poly(A) polymerase family.</text>
</comment>
<gene>
    <name evidence="6" type="ORF">DB88DRAFT_247521</name>
</gene>
<keyword evidence="3 4" id="KW-0694">RNA-binding</keyword>
<sequence length="481" mass="53804">MRFGRMISLSPTESQFILHLDAFARSLNPPVDCRIAGGWVRDKLLSLPSHDVDVALSIPSGHSFAVAFVEYLRSQGITTGSVGKVAANPEQSKHLETGTTKILGLECDFVGLRSETYTDTRIPEVRPGTPLEDAQRRDLTINALFYNVHSRQVEDLTGKGLDDLQNRIARTPLAPLQTFDDDPLRVIRCVRFASRYGLSIEPSVAEAIRNEEIKAALRNKVSKERIGIEVTKMVNKTPYEALDLILELDLHRSVFTCSVDPPRDEVRPHCEILKRLPDTHPYHWLAAATTPFNGIQVPLHGKKGKEVPAPAEVISTGLKLGNDVRDGVVRLFEAAKIIDPSATQRSTIGTMLQHPSVRPWERSMVWAIVSAIRPHWRGEWDESAQSTLDRYQAFIKLIHDLDLPRNIDRSPVLDGKAVQGILNIKPSPVLSSILRAVNIWQLDHPQGTPEECETWLRSKWEAGEWAEEVAALAAKGEKRKR</sequence>
<evidence type="ECO:0000256" key="3">
    <source>
        <dbReference type="ARBA" id="ARBA00022884"/>
    </source>
</evidence>
<reference evidence="6" key="1">
    <citation type="submission" date="2023-02" db="EMBL/GenBank/DDBJ databases">
        <title>Identification and recombinant expression of a fungal hydrolase from Papiliotrema laurentii that hydrolyzes apple cutin and clears colloidal polyester polyurethane.</title>
        <authorList>
            <consortium name="DOE Joint Genome Institute"/>
            <person name="Roman V.A."/>
            <person name="Bojanowski C."/>
            <person name="Crable B.R."/>
            <person name="Wagner D.N."/>
            <person name="Hung C.S."/>
            <person name="Nadeau L.J."/>
            <person name="Schratz L."/>
            <person name="Haridas S."/>
            <person name="Pangilinan J."/>
            <person name="Lipzen A."/>
            <person name="Na H."/>
            <person name="Yan M."/>
            <person name="Ng V."/>
            <person name="Grigoriev I.V."/>
            <person name="Spatafora J.W."/>
            <person name="Barlow D."/>
            <person name="Biffinger J."/>
            <person name="Kelley-Loughnane N."/>
            <person name="Varaljay V.A."/>
            <person name="Crookes-Goodson W.J."/>
        </authorList>
    </citation>
    <scope>NUCLEOTIDE SEQUENCE</scope>
    <source>
        <strain evidence="6">5307AH</strain>
    </source>
</reference>
<name>A0AAD9FRR4_PAPLA</name>
<protein>
    <submittedName>
        <fullName evidence="6">tRNA adenylyltransferase</fullName>
    </submittedName>
</protein>
<dbReference type="SUPFAM" id="SSF81301">
    <property type="entry name" value="Nucleotidyltransferase"/>
    <property type="match status" value="1"/>
</dbReference>
<dbReference type="GO" id="GO:0003723">
    <property type="term" value="F:RNA binding"/>
    <property type="evidence" value="ECO:0007669"/>
    <property type="project" value="UniProtKB-KW"/>
</dbReference>
<proteinExistence type="inferred from homology"/>
<comment type="caution">
    <text evidence="6">The sequence shown here is derived from an EMBL/GenBank/DDBJ whole genome shotgun (WGS) entry which is preliminary data.</text>
</comment>
<dbReference type="PANTHER" id="PTHR13734">
    <property type="entry name" value="TRNA-NUCLEOTIDYLTRANSFERASE"/>
    <property type="match status" value="1"/>
</dbReference>
<dbReference type="GO" id="GO:0052927">
    <property type="term" value="F:CC tRNA cytidylyltransferase activity"/>
    <property type="evidence" value="ECO:0007669"/>
    <property type="project" value="TreeGrafter"/>
</dbReference>
<feature type="domain" description="Poly A polymerase head" evidence="5">
    <location>
        <begin position="33"/>
        <end position="168"/>
    </location>
</feature>
<dbReference type="GO" id="GO:0052929">
    <property type="term" value="F:ATP:3'-cytidine-cytidine-tRNA adenylyltransferase activity"/>
    <property type="evidence" value="ECO:0007669"/>
    <property type="project" value="TreeGrafter"/>
</dbReference>
<evidence type="ECO:0000256" key="4">
    <source>
        <dbReference type="RuleBase" id="RU003953"/>
    </source>
</evidence>
<organism evidence="6 7">
    <name type="scientific">Papiliotrema laurentii</name>
    <name type="common">Cryptococcus laurentii</name>
    <dbReference type="NCBI Taxonomy" id="5418"/>
    <lineage>
        <taxon>Eukaryota</taxon>
        <taxon>Fungi</taxon>
        <taxon>Dikarya</taxon>
        <taxon>Basidiomycota</taxon>
        <taxon>Agaricomycotina</taxon>
        <taxon>Tremellomycetes</taxon>
        <taxon>Tremellales</taxon>
        <taxon>Rhynchogastremaceae</taxon>
        <taxon>Papiliotrema</taxon>
    </lineage>
</organism>
<keyword evidence="2 4" id="KW-0808">Transferase</keyword>
<evidence type="ECO:0000256" key="2">
    <source>
        <dbReference type="ARBA" id="ARBA00022679"/>
    </source>
</evidence>
<dbReference type="InterPro" id="IPR043519">
    <property type="entry name" value="NT_sf"/>
</dbReference>
<evidence type="ECO:0000259" key="5">
    <source>
        <dbReference type="Pfam" id="PF01743"/>
    </source>
</evidence>
<dbReference type="GO" id="GO:0005739">
    <property type="term" value="C:mitochondrion"/>
    <property type="evidence" value="ECO:0007669"/>
    <property type="project" value="UniProtKB-ARBA"/>
</dbReference>
<evidence type="ECO:0000256" key="1">
    <source>
        <dbReference type="ARBA" id="ARBA00007265"/>
    </source>
</evidence>
<keyword evidence="7" id="KW-1185">Reference proteome</keyword>
<dbReference type="Gene3D" id="3.30.460.10">
    <property type="entry name" value="Beta Polymerase, domain 2"/>
    <property type="match status" value="1"/>
</dbReference>
<accession>A0AAD9FRR4</accession>
<evidence type="ECO:0000313" key="6">
    <source>
        <dbReference type="EMBL" id="KAK1925034.1"/>
    </source>
</evidence>
<dbReference type="PANTHER" id="PTHR13734:SF5">
    <property type="entry name" value="CCA TRNA NUCLEOTIDYLTRANSFERASE, MITOCHONDRIAL"/>
    <property type="match status" value="1"/>
</dbReference>
<dbReference type="Proteomes" id="UP001182556">
    <property type="component" value="Unassembled WGS sequence"/>
</dbReference>